<organism evidence="7 8">
    <name type="scientific">Jeotgalibacillus salarius</name>
    <dbReference type="NCBI Taxonomy" id="546023"/>
    <lineage>
        <taxon>Bacteria</taxon>
        <taxon>Bacillati</taxon>
        <taxon>Bacillota</taxon>
        <taxon>Bacilli</taxon>
        <taxon>Bacillales</taxon>
        <taxon>Caryophanaceae</taxon>
        <taxon>Jeotgalibacillus</taxon>
    </lineage>
</organism>
<evidence type="ECO:0000256" key="2">
    <source>
        <dbReference type="ARBA" id="ARBA00023125"/>
    </source>
</evidence>
<dbReference type="InterPro" id="IPR014710">
    <property type="entry name" value="RmlC-like_jellyroll"/>
</dbReference>
<evidence type="ECO:0000259" key="5">
    <source>
        <dbReference type="PROSITE" id="PS50042"/>
    </source>
</evidence>
<feature type="domain" description="HTH crp-type" evidence="6">
    <location>
        <begin position="145"/>
        <end position="210"/>
    </location>
</feature>
<dbReference type="GO" id="GO:0005829">
    <property type="term" value="C:cytosol"/>
    <property type="evidence" value="ECO:0007669"/>
    <property type="project" value="TreeGrafter"/>
</dbReference>
<dbReference type="Gene3D" id="2.60.120.10">
    <property type="entry name" value="Jelly Rolls"/>
    <property type="match status" value="1"/>
</dbReference>
<dbReference type="InterPro" id="IPR012318">
    <property type="entry name" value="HTH_CRP"/>
</dbReference>
<evidence type="ECO:0000256" key="1">
    <source>
        <dbReference type="ARBA" id="ARBA00023015"/>
    </source>
</evidence>
<dbReference type="PANTHER" id="PTHR24567:SF26">
    <property type="entry name" value="REGULATORY PROTEIN YEIL"/>
    <property type="match status" value="1"/>
</dbReference>
<dbReference type="SUPFAM" id="SSF46785">
    <property type="entry name" value="Winged helix' DNA-binding domain"/>
    <property type="match status" value="1"/>
</dbReference>
<dbReference type="GO" id="GO:0003700">
    <property type="term" value="F:DNA-binding transcription factor activity"/>
    <property type="evidence" value="ECO:0007669"/>
    <property type="project" value="TreeGrafter"/>
</dbReference>
<keyword evidence="3" id="KW-0010">Activator</keyword>
<sequence length="226" mass="26058">MMEKKLNDYLKIYQLDELFNENVCKAMKLQTYSPGQRLFSQGEKSDRMHLLVDGKLKVSMLTPEGKRLILAFKTPLDIVGDIEYVRNCPLINTVESVMETTVIEIPYSVLKKEMAQHAPWLQFLLDTVTKKFEMKSHTMNFNLLYAVDVRLASYLLSMTPVQPVITSASLIDIADLIGTSYRHLNRVLQQFHQEGWIIKKRGSIEIVNRQALLELAGENIYEKEAF</sequence>
<accession>A0A4Y8LME4</accession>
<dbReference type="InterPro" id="IPR050397">
    <property type="entry name" value="Env_Response_Regulators"/>
</dbReference>
<dbReference type="PROSITE" id="PS50042">
    <property type="entry name" value="CNMP_BINDING_3"/>
    <property type="match status" value="1"/>
</dbReference>
<gene>
    <name evidence="7" type="ORF">E2626_06735</name>
</gene>
<feature type="domain" description="Cyclic nucleotide-binding" evidence="5">
    <location>
        <begin position="11"/>
        <end position="131"/>
    </location>
</feature>
<comment type="caution">
    <text evidence="7">The sequence shown here is derived from an EMBL/GenBank/DDBJ whole genome shotgun (WGS) entry which is preliminary data.</text>
</comment>
<keyword evidence="8" id="KW-1185">Reference proteome</keyword>
<dbReference type="AlphaFoldDB" id="A0A4Y8LME4"/>
<keyword evidence="4" id="KW-0804">Transcription</keyword>
<dbReference type="Pfam" id="PF00027">
    <property type="entry name" value="cNMP_binding"/>
    <property type="match status" value="1"/>
</dbReference>
<evidence type="ECO:0000259" key="6">
    <source>
        <dbReference type="PROSITE" id="PS51063"/>
    </source>
</evidence>
<dbReference type="EMBL" id="SORX01000003">
    <property type="protein sequence ID" value="TFE02427.1"/>
    <property type="molecule type" value="Genomic_DNA"/>
</dbReference>
<evidence type="ECO:0000313" key="8">
    <source>
        <dbReference type="Proteomes" id="UP000297776"/>
    </source>
</evidence>
<name>A0A4Y8LME4_9BACL</name>
<dbReference type="PANTHER" id="PTHR24567">
    <property type="entry name" value="CRP FAMILY TRANSCRIPTIONAL REGULATORY PROTEIN"/>
    <property type="match status" value="1"/>
</dbReference>
<proteinExistence type="predicted"/>
<dbReference type="PROSITE" id="PS51063">
    <property type="entry name" value="HTH_CRP_2"/>
    <property type="match status" value="1"/>
</dbReference>
<dbReference type="OrthoDB" id="581021at2"/>
<dbReference type="SMART" id="SM00100">
    <property type="entry name" value="cNMP"/>
    <property type="match status" value="1"/>
</dbReference>
<keyword evidence="1" id="KW-0805">Transcription regulation</keyword>
<dbReference type="InterPro" id="IPR036390">
    <property type="entry name" value="WH_DNA-bd_sf"/>
</dbReference>
<keyword evidence="2" id="KW-0238">DNA-binding</keyword>
<reference evidence="7 8" key="1">
    <citation type="submission" date="2019-03" db="EMBL/GenBank/DDBJ databases">
        <authorList>
            <person name="Yang Y."/>
        </authorList>
    </citation>
    <scope>NUCLEOTIDE SEQUENCE [LARGE SCALE GENOMIC DNA]</scope>
    <source>
        <strain evidence="7 8">ASL-1</strain>
    </source>
</reference>
<dbReference type="CDD" id="cd00038">
    <property type="entry name" value="CAP_ED"/>
    <property type="match status" value="1"/>
</dbReference>
<evidence type="ECO:0000256" key="3">
    <source>
        <dbReference type="ARBA" id="ARBA00023159"/>
    </source>
</evidence>
<dbReference type="GO" id="GO:0003677">
    <property type="term" value="F:DNA binding"/>
    <property type="evidence" value="ECO:0007669"/>
    <property type="project" value="UniProtKB-KW"/>
</dbReference>
<protein>
    <submittedName>
        <fullName evidence="7">Crp/Fnr family transcriptional regulator</fullName>
    </submittedName>
</protein>
<dbReference type="Proteomes" id="UP000297776">
    <property type="component" value="Unassembled WGS sequence"/>
</dbReference>
<dbReference type="InterPro" id="IPR000595">
    <property type="entry name" value="cNMP-bd_dom"/>
</dbReference>
<dbReference type="Pfam" id="PF13545">
    <property type="entry name" value="HTH_Crp_2"/>
    <property type="match status" value="1"/>
</dbReference>
<dbReference type="SUPFAM" id="SSF51206">
    <property type="entry name" value="cAMP-binding domain-like"/>
    <property type="match status" value="1"/>
</dbReference>
<evidence type="ECO:0000256" key="4">
    <source>
        <dbReference type="ARBA" id="ARBA00023163"/>
    </source>
</evidence>
<evidence type="ECO:0000313" key="7">
    <source>
        <dbReference type="EMBL" id="TFE02427.1"/>
    </source>
</evidence>
<dbReference type="InterPro" id="IPR018490">
    <property type="entry name" value="cNMP-bd_dom_sf"/>
</dbReference>